<protein>
    <submittedName>
        <fullName evidence="2">GNAT family N-acetyltransferase</fullName>
    </submittedName>
</protein>
<evidence type="ECO:0000313" key="2">
    <source>
        <dbReference type="EMBL" id="MBC8535862.1"/>
    </source>
</evidence>
<accession>A0A926HQ14</accession>
<dbReference type="InterPro" id="IPR000182">
    <property type="entry name" value="GNAT_dom"/>
</dbReference>
<dbReference type="GO" id="GO:0016747">
    <property type="term" value="F:acyltransferase activity, transferring groups other than amino-acyl groups"/>
    <property type="evidence" value="ECO:0007669"/>
    <property type="project" value="InterPro"/>
</dbReference>
<evidence type="ECO:0000259" key="1">
    <source>
        <dbReference type="PROSITE" id="PS51186"/>
    </source>
</evidence>
<comment type="caution">
    <text evidence="2">The sequence shown here is derived from an EMBL/GenBank/DDBJ whole genome shotgun (WGS) entry which is preliminary data.</text>
</comment>
<dbReference type="EMBL" id="JACRSP010000002">
    <property type="protein sequence ID" value="MBC8535862.1"/>
    <property type="molecule type" value="Genomic_DNA"/>
</dbReference>
<dbReference type="PROSITE" id="PS51186">
    <property type="entry name" value="GNAT"/>
    <property type="match status" value="1"/>
</dbReference>
<dbReference type="PANTHER" id="PTHR31143">
    <property type="match status" value="1"/>
</dbReference>
<dbReference type="InterPro" id="IPR027365">
    <property type="entry name" value="GNAT_acetyltra_YdfB-like"/>
</dbReference>
<dbReference type="InterPro" id="IPR016181">
    <property type="entry name" value="Acyl_CoA_acyltransferase"/>
</dbReference>
<gene>
    <name evidence="2" type="ORF">H8695_04045</name>
</gene>
<dbReference type="Gene3D" id="3.40.630.110">
    <property type="entry name" value="GNAT acetyltransferase-like"/>
    <property type="match status" value="1"/>
</dbReference>
<proteinExistence type="predicted"/>
<feature type="domain" description="N-acetyltransferase" evidence="1">
    <location>
        <begin position="119"/>
        <end position="255"/>
    </location>
</feature>
<dbReference type="RefSeq" id="WP_249299606.1">
    <property type="nucleotide sequence ID" value="NZ_JACRSP010000002.1"/>
</dbReference>
<organism evidence="2 3">
    <name type="scientific">Feifania hominis</name>
    <dbReference type="NCBI Taxonomy" id="2763660"/>
    <lineage>
        <taxon>Bacteria</taxon>
        <taxon>Bacillati</taxon>
        <taxon>Bacillota</taxon>
        <taxon>Clostridia</taxon>
        <taxon>Eubacteriales</taxon>
        <taxon>Feifaniaceae</taxon>
        <taxon>Feifania</taxon>
    </lineage>
</organism>
<dbReference type="InterPro" id="IPR042573">
    <property type="entry name" value="GNAT_acetyltra_N"/>
</dbReference>
<dbReference type="PANTHER" id="PTHR31143:SF2">
    <property type="entry name" value="FR47-LIKE DOMAIN-CONTAINING PROTEIN-RELATED"/>
    <property type="match status" value="1"/>
</dbReference>
<sequence>MISRLADPGAAGPLFDGWQESIIWSCLQGVMGRVYADDPAEPRSAMAILGDFCFLAGRPSDALARYRPPDWERDFIIMVPRDRSWENAIELAYGARARRVVRYAIKKEPDIFDRDALGAAVRSLPPGFCLRPIDGELFALCRANDWSRDLVSQYEDYAVYQKLGLGIVALEHGVPVSGASAYSRYRGGIEVEIDTSPAHRRRGLAYACGAALILACLERGLYPSWDAQNLWSVALAEKLGYHFDCEYPAYEIEGY</sequence>
<reference evidence="2" key="1">
    <citation type="submission" date="2020-08" db="EMBL/GenBank/DDBJ databases">
        <title>Genome public.</title>
        <authorList>
            <person name="Liu C."/>
            <person name="Sun Q."/>
        </authorList>
    </citation>
    <scope>NUCLEOTIDE SEQUENCE</scope>
    <source>
        <strain evidence="2">BX7</strain>
    </source>
</reference>
<dbReference type="Pfam" id="PF12746">
    <property type="entry name" value="GNAT_acetyltran"/>
    <property type="match status" value="1"/>
</dbReference>
<name>A0A926HQ14_9FIRM</name>
<evidence type="ECO:0000313" key="3">
    <source>
        <dbReference type="Proteomes" id="UP000620366"/>
    </source>
</evidence>
<dbReference type="SUPFAM" id="SSF55729">
    <property type="entry name" value="Acyl-CoA N-acyltransferases (Nat)"/>
    <property type="match status" value="1"/>
</dbReference>
<dbReference type="AlphaFoldDB" id="A0A926HQ14"/>
<dbReference type="Proteomes" id="UP000620366">
    <property type="component" value="Unassembled WGS sequence"/>
</dbReference>
<dbReference type="Gene3D" id="3.40.630.30">
    <property type="match status" value="1"/>
</dbReference>
<keyword evidence="3" id="KW-1185">Reference proteome</keyword>